<dbReference type="PANTHER" id="PTHR39166:SF1">
    <property type="entry name" value="BLL1166 PROTEIN"/>
    <property type="match status" value="1"/>
</dbReference>
<keyword evidence="2" id="KW-1185">Reference proteome</keyword>
<proteinExistence type="predicted"/>
<gene>
    <name evidence="1" type="ORF">LDJ79_00650</name>
</gene>
<evidence type="ECO:0000313" key="2">
    <source>
        <dbReference type="Proteomes" id="UP001199044"/>
    </source>
</evidence>
<evidence type="ECO:0000313" key="1">
    <source>
        <dbReference type="EMBL" id="MCA2014598.1"/>
    </source>
</evidence>
<sequence length="163" mass="19162">MEILKTLQSLAIPDAWIAAGFVRNLVWDRLHGYQHNTVLHDVDVIYFAKDGTESEQIKLEKRLSQLLPTANWQVKNQALMHERNGDLPYVDCQDAMSYWPECETAVAVRLHKDKLEFLTAFGWESLFALQITYNPKRSWSTFIQRVEDKKWQTLWPKLQLQKS</sequence>
<protein>
    <submittedName>
        <fullName evidence="1">Nucleotidyltransferase family protein</fullName>
    </submittedName>
</protein>
<comment type="caution">
    <text evidence="1">The sequence shown here is derived from an EMBL/GenBank/DDBJ whole genome shotgun (WGS) entry which is preliminary data.</text>
</comment>
<dbReference type="PANTHER" id="PTHR39166">
    <property type="entry name" value="BLL1166 PROTEIN"/>
    <property type="match status" value="1"/>
</dbReference>
<organism evidence="1 2">
    <name type="scientific">Vibrio tritonius</name>
    <dbReference type="NCBI Taxonomy" id="1435069"/>
    <lineage>
        <taxon>Bacteria</taxon>
        <taxon>Pseudomonadati</taxon>
        <taxon>Pseudomonadota</taxon>
        <taxon>Gammaproteobacteria</taxon>
        <taxon>Vibrionales</taxon>
        <taxon>Vibrionaceae</taxon>
        <taxon>Vibrio</taxon>
    </lineage>
</organism>
<dbReference type="InterPro" id="IPR009267">
    <property type="entry name" value="NTP_transf_6"/>
</dbReference>
<dbReference type="EMBL" id="JAIWIU010000004">
    <property type="protein sequence ID" value="MCA2014598.1"/>
    <property type="molecule type" value="Genomic_DNA"/>
</dbReference>
<dbReference type="RefSeq" id="WP_225249224.1">
    <property type="nucleotide sequence ID" value="NZ_JAIWIU010000004.1"/>
</dbReference>
<reference evidence="2" key="1">
    <citation type="submission" date="2023-07" db="EMBL/GenBank/DDBJ databases">
        <title>Molecular identification of indigenous halophilic bacteria isolated from red sea cost, biodegradation of synthetic dyes and assessment of degraded metabolite toxicity.</title>
        <authorList>
            <person name="Chaieb K."/>
            <person name="Altayb H.N."/>
        </authorList>
    </citation>
    <scope>NUCLEOTIDE SEQUENCE [LARGE SCALE GENOMIC DNA]</scope>
    <source>
        <strain evidence="2">K20</strain>
    </source>
</reference>
<dbReference type="Pfam" id="PF06042">
    <property type="entry name" value="NTP_transf_6"/>
    <property type="match status" value="1"/>
</dbReference>
<name>A0ABS7YG12_9VIBR</name>
<dbReference type="Proteomes" id="UP001199044">
    <property type="component" value="Unassembled WGS sequence"/>
</dbReference>
<accession>A0ABS7YG12</accession>